<keyword evidence="6" id="KW-1133">Transmembrane helix</keyword>
<dbReference type="EMBL" id="CP025628">
    <property type="protein sequence ID" value="AWD32217.1"/>
    <property type="molecule type" value="Genomic_DNA"/>
</dbReference>
<dbReference type="GO" id="GO:0106141">
    <property type="term" value="F:flavin prenyltransferase activity"/>
    <property type="evidence" value="ECO:0007669"/>
    <property type="project" value="UniProtKB-EC"/>
</dbReference>
<evidence type="ECO:0000256" key="5">
    <source>
        <dbReference type="HAMAP-Rule" id="MF_01984"/>
    </source>
</evidence>
<evidence type="ECO:0000256" key="2">
    <source>
        <dbReference type="ARBA" id="ARBA00022630"/>
    </source>
</evidence>
<keyword evidence="3 5" id="KW-0288">FMN</keyword>
<dbReference type="HAMAP" id="MF_01984">
    <property type="entry name" value="ubiX_pad"/>
    <property type="match status" value="1"/>
</dbReference>
<dbReference type="OrthoDB" id="9781577at2"/>
<dbReference type="InterPro" id="IPR036551">
    <property type="entry name" value="Flavin_trans-like"/>
</dbReference>
<feature type="binding site" evidence="5">
    <location>
        <begin position="90"/>
        <end position="93"/>
    </location>
    <ligand>
        <name>FMN</name>
        <dbReference type="ChEBI" id="CHEBI:58210"/>
    </ligand>
</feature>
<evidence type="ECO:0000256" key="1">
    <source>
        <dbReference type="ARBA" id="ARBA00022602"/>
    </source>
</evidence>
<feature type="transmembrane region" description="Helical" evidence="6">
    <location>
        <begin position="6"/>
        <end position="26"/>
    </location>
</feature>
<dbReference type="KEGG" id="kso:CKSOR_00074"/>
<dbReference type="AlphaFoldDB" id="A0A3S7J959"/>
<feature type="binding site" evidence="5">
    <location>
        <position position="155"/>
    </location>
    <ligand>
        <name>dimethylallyl phosphate</name>
        <dbReference type="ChEBI" id="CHEBI:88052"/>
    </ligand>
</feature>
<evidence type="ECO:0000259" key="7">
    <source>
        <dbReference type="Pfam" id="PF02441"/>
    </source>
</evidence>
<comment type="caution">
    <text evidence="5">Lacks conserved residue(s) required for the propagation of feature annotation.</text>
</comment>
<feature type="binding site" evidence="5">
    <location>
        <position position="39"/>
    </location>
    <ligand>
        <name>FMN</name>
        <dbReference type="ChEBI" id="CHEBI:58210"/>
    </ligand>
</feature>
<dbReference type="NCBIfam" id="NF004685">
    <property type="entry name" value="PRK06029.1"/>
    <property type="match status" value="1"/>
</dbReference>
<dbReference type="GO" id="GO:0016831">
    <property type="term" value="F:carboxy-lyase activity"/>
    <property type="evidence" value="ECO:0007669"/>
    <property type="project" value="TreeGrafter"/>
</dbReference>
<accession>A0A3S7J959</accession>
<dbReference type="InterPro" id="IPR003382">
    <property type="entry name" value="Flavoprotein"/>
</dbReference>
<comment type="function">
    <text evidence="5">Flavin prenyltransferase that catalyzes the synthesis of the prenylated FMN cofactor (prenyl-FMN) for 4-hydroxy-3-polyprenylbenzoic acid decarboxylase UbiD. The prenyltransferase is metal-independent and links a dimethylallyl moiety from dimethylallyl monophosphate (DMAP) to the flavin N5 and C6 atoms of FMN.</text>
</comment>
<keyword evidence="6" id="KW-0472">Membrane</keyword>
<evidence type="ECO:0000256" key="6">
    <source>
        <dbReference type="SAM" id="Phobius"/>
    </source>
</evidence>
<comment type="catalytic activity">
    <reaction evidence="5">
        <text>dimethylallyl phosphate + FMNH2 = prenylated FMNH2 + phosphate</text>
        <dbReference type="Rhea" id="RHEA:37743"/>
        <dbReference type="ChEBI" id="CHEBI:43474"/>
        <dbReference type="ChEBI" id="CHEBI:57618"/>
        <dbReference type="ChEBI" id="CHEBI:87467"/>
        <dbReference type="ChEBI" id="CHEBI:88052"/>
        <dbReference type="EC" id="2.5.1.129"/>
    </reaction>
</comment>
<dbReference type="EC" id="2.5.1.129" evidence="5"/>
<keyword evidence="9" id="KW-1185">Reference proteome</keyword>
<dbReference type="NCBIfam" id="TIGR00421">
    <property type="entry name" value="ubiX_pad"/>
    <property type="match status" value="1"/>
</dbReference>
<dbReference type="RefSeq" id="WP_108673641.1">
    <property type="nucleotide sequence ID" value="NZ_CP025628.1"/>
</dbReference>
<dbReference type="PANTHER" id="PTHR43374">
    <property type="entry name" value="FLAVIN PRENYLTRANSFERASE"/>
    <property type="match status" value="1"/>
</dbReference>
<evidence type="ECO:0000256" key="4">
    <source>
        <dbReference type="ARBA" id="ARBA00022679"/>
    </source>
</evidence>
<dbReference type="PANTHER" id="PTHR43374:SF1">
    <property type="entry name" value="FLAVIN PRENYLTRANSFERASE PAD1, MITOCHONDRIAL"/>
    <property type="match status" value="1"/>
</dbReference>
<feature type="domain" description="Flavoprotein" evidence="7">
    <location>
        <begin position="4"/>
        <end position="165"/>
    </location>
</feature>
<evidence type="ECO:0000313" key="8">
    <source>
        <dbReference type="EMBL" id="AWD32217.1"/>
    </source>
</evidence>
<comment type="similarity">
    <text evidence="5">Belongs to the UbiX/PAD1 family.</text>
</comment>
<keyword evidence="4 5" id="KW-0808">Transferase</keyword>
<evidence type="ECO:0000313" key="9">
    <source>
        <dbReference type="Proteomes" id="UP000266796"/>
    </source>
</evidence>
<dbReference type="InterPro" id="IPR004507">
    <property type="entry name" value="UbiX-like"/>
</dbReference>
<organism evidence="8 9">
    <name type="scientific">Candidatus Kinetoplastidibacterium kentomonadis</name>
    <dbReference type="NCBI Taxonomy" id="1576550"/>
    <lineage>
        <taxon>Bacteria</taxon>
        <taxon>Pseudomonadati</taxon>
        <taxon>Pseudomonadota</taxon>
        <taxon>Betaproteobacteria</taxon>
        <taxon>Candidatus Kinetoplastidibacterium</taxon>
    </lineage>
</organism>
<keyword evidence="1 5" id="KW-0637">Prenyltransferase</keyword>
<dbReference type="Pfam" id="PF02441">
    <property type="entry name" value="Flavoprotein"/>
    <property type="match status" value="1"/>
</dbReference>
<dbReference type="SUPFAM" id="SSF52507">
    <property type="entry name" value="Homo-oligomeric flavin-containing Cys decarboxylases, HFCD"/>
    <property type="match status" value="1"/>
</dbReference>
<feature type="binding site" evidence="5">
    <location>
        <begin position="12"/>
        <end position="14"/>
    </location>
    <ligand>
        <name>FMN</name>
        <dbReference type="ChEBI" id="CHEBI:58210"/>
    </ligand>
</feature>
<dbReference type="Proteomes" id="UP000266796">
    <property type="component" value="Chromosome"/>
</dbReference>
<gene>
    <name evidence="8" type="primary">bsdB</name>
    <name evidence="5" type="synonym">ubiX</name>
    <name evidence="8" type="ORF">CKSOR_00074</name>
</gene>
<evidence type="ECO:0000256" key="3">
    <source>
        <dbReference type="ARBA" id="ARBA00022643"/>
    </source>
</evidence>
<sequence length="188" mass="20812">MVQKRILIAITGATGAIYALNILRLLKKIDLIETHLIISNPGLISAKYETNLCIKDFHDLADYTYKINDITAPVASGSFDITGMIIAPCSMRTLAAIANGISDNLITRSADVTLKERRRLVLLPIEAPLNLIHIKNMATITEIGGIIFPPLITFYNHPSSIEDSVYNTIARVLKLFDINIPQKIWQGI</sequence>
<protein>
    <recommendedName>
        <fullName evidence="5">Flavin prenyltransferase UbiX</fullName>
        <ecNumber evidence="5">2.5.1.129</ecNumber>
    </recommendedName>
</protein>
<proteinExistence type="inferred from homology"/>
<reference evidence="8 9" key="1">
    <citation type="journal article" date="2018" name="Parasitology">
        <title>The reduced genome of Candidatus Kinetoplastibacterium sorsogonicusi, the endosymbiont of Kentomonas sorsogonicus (Trypanosomatidae): loss of the haem-synthesis pathway.</title>
        <authorList>
            <person name="Silva F.M."/>
            <person name="Kostygov A.Y."/>
            <person name="Spodareva V.V."/>
            <person name="Butenko A."/>
            <person name="Tossou R."/>
            <person name="Lukes J."/>
            <person name="Yurchenko V."/>
            <person name="Alves J.M.P."/>
        </authorList>
    </citation>
    <scope>NUCLEOTIDE SEQUENCE [LARGE SCALE GENOMIC DNA]</scope>
    <source>
        <strain evidence="8 9">MF-08</strain>
    </source>
</reference>
<feature type="binding site" evidence="5">
    <location>
        <position position="171"/>
    </location>
    <ligand>
        <name>dimethylallyl phosphate</name>
        <dbReference type="ChEBI" id="CHEBI:88052"/>
    </ligand>
</feature>
<keyword evidence="6" id="KW-0812">Transmembrane</keyword>
<dbReference type="Gene3D" id="3.40.50.1950">
    <property type="entry name" value="Flavin prenyltransferase-like"/>
    <property type="match status" value="1"/>
</dbReference>
<keyword evidence="2 5" id="KW-0285">Flavoprotein</keyword>
<name>A0A3S7J959_9PROT</name>